<gene>
    <name evidence="1" type="ORF">UFOVP264_37</name>
</gene>
<dbReference type="EMBL" id="LR796277">
    <property type="protein sequence ID" value="CAB4133836.1"/>
    <property type="molecule type" value="Genomic_DNA"/>
</dbReference>
<organism evidence="1">
    <name type="scientific">uncultured Caudovirales phage</name>
    <dbReference type="NCBI Taxonomy" id="2100421"/>
    <lineage>
        <taxon>Viruses</taxon>
        <taxon>Duplodnaviria</taxon>
        <taxon>Heunggongvirae</taxon>
        <taxon>Uroviricota</taxon>
        <taxon>Caudoviricetes</taxon>
        <taxon>Peduoviridae</taxon>
        <taxon>Maltschvirus</taxon>
        <taxon>Maltschvirus maltsch</taxon>
    </lineage>
</organism>
<protein>
    <submittedName>
        <fullName evidence="1">Uncharacterized protein</fullName>
    </submittedName>
</protein>
<evidence type="ECO:0000313" key="1">
    <source>
        <dbReference type="EMBL" id="CAB4133836.1"/>
    </source>
</evidence>
<proteinExistence type="predicted"/>
<name>A0A6J5LL24_9CAUD</name>
<sequence>MQKIVWELPIKTCDETNAYEPPYSKTRRRKQQQHFIRLLFNREARPVPMPCLVTFVRLGPKEMDADDNLRTTMKFLKDGLAGCLFPEKALTYRTKKGKIYQNLGRCDDDPRVKWQYRQEKATRLGVRIEIEPLQ</sequence>
<accession>A0A6J5LL24</accession>
<reference evidence="1" key="1">
    <citation type="submission" date="2020-04" db="EMBL/GenBank/DDBJ databases">
        <authorList>
            <person name="Chiriac C."/>
            <person name="Salcher M."/>
            <person name="Ghai R."/>
            <person name="Kavagutti S V."/>
        </authorList>
    </citation>
    <scope>NUCLEOTIDE SEQUENCE</scope>
</reference>